<dbReference type="FunFam" id="3.30.450.90:FF:000001">
    <property type="entry name" value="Type II secretion system ATPase GspE"/>
    <property type="match status" value="1"/>
</dbReference>
<dbReference type="PANTHER" id="PTHR30258">
    <property type="entry name" value="TYPE II SECRETION SYSTEM PROTEIN GSPE-RELATED"/>
    <property type="match status" value="1"/>
</dbReference>
<dbReference type="GO" id="GO:0005524">
    <property type="term" value="F:ATP binding"/>
    <property type="evidence" value="ECO:0007669"/>
    <property type="project" value="UniProtKB-KW"/>
</dbReference>
<gene>
    <name evidence="5" type="ORF">H5P27_02570</name>
</gene>
<dbReference type="Proteomes" id="UP000526501">
    <property type="component" value="Unassembled WGS sequence"/>
</dbReference>
<dbReference type="InterPro" id="IPR027417">
    <property type="entry name" value="P-loop_NTPase"/>
</dbReference>
<reference evidence="5 6" key="1">
    <citation type="submission" date="2020-07" db="EMBL/GenBank/DDBJ databases">
        <authorList>
            <person name="Feng X."/>
        </authorList>
    </citation>
    <scope>NUCLEOTIDE SEQUENCE [LARGE SCALE GENOMIC DNA]</scope>
    <source>
        <strain evidence="5 6">JCM23202</strain>
    </source>
</reference>
<keyword evidence="6" id="KW-1185">Reference proteome</keyword>
<keyword evidence="3" id="KW-0067">ATP-binding</keyword>
<dbReference type="FunFam" id="3.40.50.300:FF:000398">
    <property type="entry name" value="Type IV pilus assembly ATPase PilB"/>
    <property type="match status" value="1"/>
</dbReference>
<dbReference type="InterPro" id="IPR001482">
    <property type="entry name" value="T2SS/T4SS_dom"/>
</dbReference>
<dbReference type="InterPro" id="IPR007831">
    <property type="entry name" value="T2SS_GspE_N"/>
</dbReference>
<dbReference type="GO" id="GO:0005886">
    <property type="term" value="C:plasma membrane"/>
    <property type="evidence" value="ECO:0007669"/>
    <property type="project" value="TreeGrafter"/>
</dbReference>
<organism evidence="5 6">
    <name type="scientific">Pelagicoccus albus</name>
    <dbReference type="NCBI Taxonomy" id="415222"/>
    <lineage>
        <taxon>Bacteria</taxon>
        <taxon>Pseudomonadati</taxon>
        <taxon>Verrucomicrobiota</taxon>
        <taxon>Opitutia</taxon>
        <taxon>Puniceicoccales</taxon>
        <taxon>Pelagicoccaceae</taxon>
        <taxon>Pelagicoccus</taxon>
    </lineage>
</organism>
<dbReference type="SUPFAM" id="SSF160246">
    <property type="entry name" value="EspE N-terminal domain-like"/>
    <property type="match status" value="1"/>
</dbReference>
<dbReference type="RefSeq" id="WP_185658808.1">
    <property type="nucleotide sequence ID" value="NZ_CAWPOO010000005.1"/>
</dbReference>
<dbReference type="AlphaFoldDB" id="A0A7X1B5H4"/>
<feature type="domain" description="AAA+ ATPase" evidence="4">
    <location>
        <begin position="317"/>
        <end position="438"/>
    </location>
</feature>
<keyword evidence="2" id="KW-0547">Nucleotide-binding</keyword>
<evidence type="ECO:0000256" key="2">
    <source>
        <dbReference type="ARBA" id="ARBA00022741"/>
    </source>
</evidence>
<dbReference type="Pfam" id="PF00437">
    <property type="entry name" value="T2SSE"/>
    <property type="match status" value="1"/>
</dbReference>
<dbReference type="InterPro" id="IPR003593">
    <property type="entry name" value="AAA+_ATPase"/>
</dbReference>
<dbReference type="Gene3D" id="3.40.50.300">
    <property type="entry name" value="P-loop containing nucleotide triphosphate hydrolases"/>
    <property type="match status" value="1"/>
</dbReference>
<dbReference type="Gene3D" id="3.30.450.90">
    <property type="match status" value="1"/>
</dbReference>
<evidence type="ECO:0000256" key="1">
    <source>
        <dbReference type="ARBA" id="ARBA00006611"/>
    </source>
</evidence>
<dbReference type="GO" id="GO:0016887">
    <property type="term" value="F:ATP hydrolysis activity"/>
    <property type="evidence" value="ECO:0007669"/>
    <property type="project" value="TreeGrafter"/>
</dbReference>
<dbReference type="EMBL" id="JACHVC010000005">
    <property type="protein sequence ID" value="MBC2604918.1"/>
    <property type="molecule type" value="Genomic_DNA"/>
</dbReference>
<sequence>MADSTLTLQIIETSGLVTSDQLRVVRTSLPDASDDEVLESLYSKGYADRKSVVRELANEFAMEWIDLSEAPWPQDARALLDEPLARRFQAFPLSSGVDRIRVAISDPLQELDTLSHLLGVQVVPVLAAEEDVEIAIDASYLDARQTASARLSIEERKLAEEVRVDDSEVEIATNLTGEDDAPIIRLVQVIISEAVRIRASDIHFEPLETRFRVRFRVDGQLQEMPKPPPRRLQLPVISRIKVMGKMSIAEKRLPQDGRIQVKVEGVEYDLRVSSLPTAYGESIVMRILDKSSLMLGLPELGFLPDDQETYERLITMPDGMLLVTGPTGSGKTTTLYSCLHFLNKSDRKIITVEDPIEYQMPGINQVPVNKAIGMSFSAALKAILRQAPNIIMIGEIRDLETAEIAINASLTGHMVFSTLHTNDAPSAVTRLVDIGVKPYLVATSMRAALAQRLVRKICPACCARYKPTAREMNAIGLDPLTSGQTTLLRGKGCDECHDLGFKGRIGVFELFKVVDEVERLIYSNGTSAQLRSLSRQLGMRSMREDGIRKVMAGLTTVEEVLSVTVDEPAHI</sequence>
<dbReference type="SMART" id="SM00382">
    <property type="entry name" value="AAA"/>
    <property type="match status" value="1"/>
</dbReference>
<dbReference type="Pfam" id="PF05157">
    <property type="entry name" value="MshEN"/>
    <property type="match status" value="1"/>
</dbReference>
<evidence type="ECO:0000256" key="3">
    <source>
        <dbReference type="ARBA" id="ARBA00022840"/>
    </source>
</evidence>
<dbReference type="Gene3D" id="3.30.300.160">
    <property type="entry name" value="Type II secretion system, protein E, N-terminal domain"/>
    <property type="match status" value="1"/>
</dbReference>
<name>A0A7X1B5H4_9BACT</name>
<dbReference type="SUPFAM" id="SSF52540">
    <property type="entry name" value="P-loop containing nucleoside triphosphate hydrolases"/>
    <property type="match status" value="1"/>
</dbReference>
<dbReference type="InterPro" id="IPR037257">
    <property type="entry name" value="T2SS_E_N_sf"/>
</dbReference>
<evidence type="ECO:0000313" key="5">
    <source>
        <dbReference type="EMBL" id="MBC2604918.1"/>
    </source>
</evidence>
<evidence type="ECO:0000313" key="6">
    <source>
        <dbReference type="Proteomes" id="UP000526501"/>
    </source>
</evidence>
<dbReference type="PANTHER" id="PTHR30258:SF2">
    <property type="entry name" value="COMG OPERON PROTEIN 1"/>
    <property type="match status" value="1"/>
</dbReference>
<comment type="similarity">
    <text evidence="1">Belongs to the GSP E family.</text>
</comment>
<comment type="caution">
    <text evidence="5">The sequence shown here is derived from an EMBL/GenBank/DDBJ whole genome shotgun (WGS) entry which is preliminary data.</text>
</comment>
<proteinExistence type="inferred from homology"/>
<accession>A0A7X1B5H4</accession>
<dbReference type="CDD" id="cd01129">
    <property type="entry name" value="PulE-GspE-like"/>
    <property type="match status" value="1"/>
</dbReference>
<protein>
    <submittedName>
        <fullName evidence="5">Type II/IV secretion system protein</fullName>
    </submittedName>
</protein>
<evidence type="ECO:0000259" key="4">
    <source>
        <dbReference type="SMART" id="SM00382"/>
    </source>
</evidence>